<proteinExistence type="predicted"/>
<evidence type="ECO:0000313" key="2">
    <source>
        <dbReference type="Proteomes" id="UP000262719"/>
    </source>
</evidence>
<evidence type="ECO:0000313" key="1">
    <source>
        <dbReference type="EMBL" id="AXQ65161.1"/>
    </source>
</evidence>
<dbReference type="EMBL" id="MH651189">
    <property type="protein sequence ID" value="AXQ65161.1"/>
    <property type="molecule type" value="Genomic_DNA"/>
</dbReference>
<dbReference type="GeneID" id="63911718"/>
<name>A0A385E089_9CAUD</name>
<protein>
    <submittedName>
        <fullName evidence="1">Uncharacterized protein</fullName>
    </submittedName>
</protein>
<sequence length="77" mass="8578">MKARNERRAERLLRAGRVDEYAGMIGHAVAVRRRDGNEEGAQRLLAAEADRWLGDEGKLPRELAEPIGLARELAAVE</sequence>
<dbReference type="KEGG" id="vg:63911718"/>
<keyword evidence="2" id="KW-1185">Reference proteome</keyword>
<dbReference type="RefSeq" id="YP_010050979.1">
    <property type="nucleotide sequence ID" value="NC_054436.1"/>
</dbReference>
<dbReference type="Proteomes" id="UP000262719">
    <property type="component" value="Segment"/>
</dbReference>
<accession>A0A385E089</accession>
<reference evidence="1 2" key="1">
    <citation type="submission" date="2018-07" db="EMBL/GenBank/DDBJ databases">
        <authorList>
            <person name="Roberston F.H."/>
            <person name="Ghiringhelli B.C."/>
            <person name="Garcia S."/>
            <person name="Henry S."/>
            <person name="Naegele L."/>
            <person name="Slowan-Pomeroy T."/>
            <person name="Briggs L.A."/>
            <person name="Warner M.H."/>
            <person name="Garlena R.A."/>
            <person name="Russell D.A."/>
            <person name="Pope W.H."/>
            <person name="Jacobs-Sera D."/>
            <person name="Hatfull G.F."/>
        </authorList>
    </citation>
    <scope>NUCLEOTIDE SEQUENCE [LARGE SCALE GENOMIC DNA]</scope>
</reference>
<gene>
    <name evidence="1" type="primary">39</name>
    <name evidence="1" type="ORF">SEA_SCHMIDT_39</name>
</gene>
<organism evidence="1 2">
    <name type="scientific">Gordonia phage Schmidt</name>
    <dbReference type="NCBI Taxonomy" id="2301697"/>
    <lineage>
        <taxon>Viruses</taxon>
        <taxon>Duplodnaviria</taxon>
        <taxon>Heunggongvirae</taxon>
        <taxon>Uroviricota</taxon>
        <taxon>Caudoviricetes</taxon>
        <taxon>Ruthgordonvirinae</taxon>
        <taxon>Schmidtvirus</taxon>
        <taxon>Schmidtvirus schmidt</taxon>
    </lineage>
</organism>